<dbReference type="Pfam" id="PF24476">
    <property type="entry name" value="DUF7580"/>
    <property type="match status" value="1"/>
</dbReference>
<dbReference type="AlphaFoldDB" id="A0A8H4VVY9"/>
<dbReference type="PANTHER" id="PTHR35186:SF4">
    <property type="entry name" value="PRION-INHIBITION AND PROPAGATION HELO DOMAIN-CONTAINING PROTEIN"/>
    <property type="match status" value="1"/>
</dbReference>
<name>A0A8H4VVY9_9HELO</name>
<dbReference type="EMBL" id="JAAMPI010001896">
    <property type="protein sequence ID" value="KAF4621929.1"/>
    <property type="molecule type" value="Genomic_DNA"/>
</dbReference>
<evidence type="ECO:0000313" key="4">
    <source>
        <dbReference type="Proteomes" id="UP000566819"/>
    </source>
</evidence>
<dbReference type="InterPro" id="IPR056002">
    <property type="entry name" value="DUF7580"/>
</dbReference>
<proteinExistence type="predicted"/>
<dbReference type="PANTHER" id="PTHR35186">
    <property type="entry name" value="ANK_REP_REGION DOMAIN-CONTAINING PROTEIN"/>
    <property type="match status" value="1"/>
</dbReference>
<keyword evidence="4" id="KW-1185">Reference proteome</keyword>
<accession>A0A8H4VVY9</accession>
<feature type="signal peptide" evidence="1">
    <location>
        <begin position="1"/>
        <end position="20"/>
    </location>
</feature>
<evidence type="ECO:0000259" key="2">
    <source>
        <dbReference type="Pfam" id="PF24476"/>
    </source>
</evidence>
<sequence length="668" mass="75227">MSGMEVVGLILGILPLMISAAEHYDDVIRPFKRYKNYSAEVKRFQDELLSEKVIYNTESLLLLASVTNYDVATKMLEDRDHPSWKDSELENKLLKVLGASHEACKNVISLIDSDLNQIKEECQFFDTVKCGSSVPTNKSDKAAWRHRIGRKLKFSLSESHLDSQLKDLRRHVKLFQRHSSQINRVIEKQKNTQKHQEDLLTNKAVADRQVVQEAAAKLYQALVDACKVHQEHLLHFRLETHHSSSTGRSFVRFQMAFIQIMPNGTSSVPTWLAVELEIGKCGEVSPTNLENSVQAIRDHLKRNHDPLAPHSPNKRIKSTRKTVRFMGDGSEDAKFSAASTCTQKSNLAKAVFSSSWNDPPPSLKMNSSVSDNSTVITSFEMISSQATATSCSSYQGSSHSFLPDFCKQHDLCEHISKWSRTTLTTTDACIGYLGIEQTSSHRVLVTQPVNNHTPNPKSLAQLISSAVEGNYKGRFLCLDIVRLAKQLASAILVFHGTPLLRESWQSEDIIFYDRTTSSRRQRPSLTDPHLSVHVTDTTLSCHQQNPLQPKPSSHDRNIRNFHTYRLGVILLELGYQTPFSKLREEEDILQSPQNGRSNRDLEVANLISETLCTDMGAPFQKIVQKCLNCDFGNGTDLKSSGLQAAFQRDIVGELERIEERLSGLQLED</sequence>
<evidence type="ECO:0000313" key="3">
    <source>
        <dbReference type="EMBL" id="KAF4621929.1"/>
    </source>
</evidence>
<feature type="domain" description="DUF7580" evidence="2">
    <location>
        <begin position="389"/>
        <end position="638"/>
    </location>
</feature>
<dbReference type="OrthoDB" id="5331891at2759"/>
<dbReference type="Proteomes" id="UP000566819">
    <property type="component" value="Unassembled WGS sequence"/>
</dbReference>
<organism evidence="3 4">
    <name type="scientific">Cudoniella acicularis</name>
    <dbReference type="NCBI Taxonomy" id="354080"/>
    <lineage>
        <taxon>Eukaryota</taxon>
        <taxon>Fungi</taxon>
        <taxon>Dikarya</taxon>
        <taxon>Ascomycota</taxon>
        <taxon>Pezizomycotina</taxon>
        <taxon>Leotiomycetes</taxon>
        <taxon>Helotiales</taxon>
        <taxon>Tricladiaceae</taxon>
        <taxon>Cudoniella</taxon>
    </lineage>
</organism>
<reference evidence="3 4" key="1">
    <citation type="submission" date="2020-03" db="EMBL/GenBank/DDBJ databases">
        <title>Draft Genome Sequence of Cudoniella acicularis.</title>
        <authorList>
            <person name="Buettner E."/>
            <person name="Kellner H."/>
        </authorList>
    </citation>
    <scope>NUCLEOTIDE SEQUENCE [LARGE SCALE GENOMIC DNA]</scope>
    <source>
        <strain evidence="3 4">DSM 108380</strain>
    </source>
</reference>
<comment type="caution">
    <text evidence="3">The sequence shown here is derived from an EMBL/GenBank/DDBJ whole genome shotgun (WGS) entry which is preliminary data.</text>
</comment>
<protein>
    <recommendedName>
        <fullName evidence="2">DUF7580 domain-containing protein</fullName>
    </recommendedName>
</protein>
<keyword evidence="1" id="KW-0732">Signal</keyword>
<feature type="chain" id="PRO_5034292478" description="DUF7580 domain-containing protein" evidence="1">
    <location>
        <begin position="21"/>
        <end position="668"/>
    </location>
</feature>
<gene>
    <name evidence="3" type="ORF">G7Y89_g14415</name>
</gene>
<evidence type="ECO:0000256" key="1">
    <source>
        <dbReference type="SAM" id="SignalP"/>
    </source>
</evidence>